<dbReference type="InterPro" id="IPR012296">
    <property type="entry name" value="Nuclease_put_TT1808"/>
</dbReference>
<evidence type="ECO:0000313" key="3">
    <source>
        <dbReference type="Proteomes" id="UP000002217"/>
    </source>
</evidence>
<dbReference type="OrthoDB" id="9808428at2"/>
<proteinExistence type="predicted"/>
<dbReference type="SUPFAM" id="SSF52980">
    <property type="entry name" value="Restriction endonuclease-like"/>
    <property type="match status" value="1"/>
</dbReference>
<sequence>MSILMPERKFNVDDYMNLPNDERYELIEGDLLVVPRPVPRHQKIVFNIIFELGLYIKQNHTGEFYQEVDVIMGNNVVAPDIVFISQDRTNIIGERNVLGAPDLVIEVLSPSTRVNDKKKKSALYCRYGVKEYWLVDPEASLVEIFYLNDMGWRWGGVFDSEDVLVSDLLPGFELPVTKIFEV</sequence>
<dbReference type="STRING" id="485916.Dtox_4148"/>
<dbReference type="InterPro" id="IPR011335">
    <property type="entry name" value="Restrct_endonuc-II-like"/>
</dbReference>
<dbReference type="Proteomes" id="UP000002217">
    <property type="component" value="Chromosome"/>
</dbReference>
<accession>C8VYU5</accession>
<evidence type="ECO:0000313" key="2">
    <source>
        <dbReference type="EMBL" id="ACV64816.1"/>
    </source>
</evidence>
<dbReference type="EMBL" id="CP001720">
    <property type="protein sequence ID" value="ACV64816.1"/>
    <property type="molecule type" value="Genomic_DNA"/>
</dbReference>
<feature type="domain" description="Putative restriction endonuclease" evidence="1">
    <location>
        <begin position="13"/>
        <end position="176"/>
    </location>
</feature>
<dbReference type="eggNOG" id="COG4636">
    <property type="taxonomic scope" value="Bacteria"/>
</dbReference>
<dbReference type="CDD" id="cd06260">
    <property type="entry name" value="DUF820-like"/>
    <property type="match status" value="1"/>
</dbReference>
<dbReference type="HOGENOM" id="CLU_076312_0_1_9"/>
<dbReference type="PANTHER" id="PTHR34107:SF4">
    <property type="entry name" value="SLL1222 PROTEIN"/>
    <property type="match status" value="1"/>
</dbReference>
<dbReference type="RefSeq" id="WP_015759486.1">
    <property type="nucleotide sequence ID" value="NC_013216.1"/>
</dbReference>
<dbReference type="PANTHER" id="PTHR34107">
    <property type="entry name" value="SLL0198 PROTEIN-RELATED"/>
    <property type="match status" value="1"/>
</dbReference>
<dbReference type="InterPro" id="IPR008538">
    <property type="entry name" value="Uma2"/>
</dbReference>
<dbReference type="Pfam" id="PF05685">
    <property type="entry name" value="Uma2"/>
    <property type="match status" value="1"/>
</dbReference>
<organism evidence="2 3">
    <name type="scientific">Desulfofarcimen acetoxidans (strain ATCC 49208 / DSM 771 / KCTC 5769 / VKM B-1644 / 5575)</name>
    <name type="common">Desulfotomaculum acetoxidans</name>
    <dbReference type="NCBI Taxonomy" id="485916"/>
    <lineage>
        <taxon>Bacteria</taxon>
        <taxon>Bacillati</taxon>
        <taxon>Bacillota</taxon>
        <taxon>Clostridia</taxon>
        <taxon>Eubacteriales</taxon>
        <taxon>Peptococcaceae</taxon>
        <taxon>Desulfofarcimen</taxon>
    </lineage>
</organism>
<gene>
    <name evidence="2" type="ordered locus">Dtox_4148</name>
</gene>
<dbReference type="Gene3D" id="3.90.1570.10">
    <property type="entry name" value="tt1808, chain A"/>
    <property type="match status" value="1"/>
</dbReference>
<dbReference type="AlphaFoldDB" id="C8VYU5"/>
<evidence type="ECO:0000259" key="1">
    <source>
        <dbReference type="Pfam" id="PF05685"/>
    </source>
</evidence>
<reference evidence="2 3" key="1">
    <citation type="journal article" date="2009" name="Stand. Genomic Sci.">
        <title>Complete genome sequence of Desulfotomaculum acetoxidans type strain (5575).</title>
        <authorList>
            <person name="Spring S."/>
            <person name="Lapidus A."/>
            <person name="Schroder M."/>
            <person name="Gleim D."/>
            <person name="Sims D."/>
            <person name="Meincke L."/>
            <person name="Glavina Del Rio T."/>
            <person name="Tice H."/>
            <person name="Copeland A."/>
            <person name="Cheng J.F."/>
            <person name="Lucas S."/>
            <person name="Chen F."/>
            <person name="Nolan M."/>
            <person name="Bruce D."/>
            <person name="Goodwin L."/>
            <person name="Pitluck S."/>
            <person name="Ivanova N."/>
            <person name="Mavromatis K."/>
            <person name="Mikhailova N."/>
            <person name="Pati A."/>
            <person name="Chen A."/>
            <person name="Palaniappan K."/>
            <person name="Land M."/>
            <person name="Hauser L."/>
            <person name="Chang Y.J."/>
            <person name="Jeffries C.D."/>
            <person name="Chain P."/>
            <person name="Saunders E."/>
            <person name="Brettin T."/>
            <person name="Detter J.C."/>
            <person name="Goker M."/>
            <person name="Bristow J."/>
            <person name="Eisen J.A."/>
            <person name="Markowitz V."/>
            <person name="Hugenholtz P."/>
            <person name="Kyrpides N.C."/>
            <person name="Klenk H.P."/>
            <person name="Han C."/>
        </authorList>
    </citation>
    <scope>NUCLEOTIDE SEQUENCE [LARGE SCALE GENOMIC DNA]</scope>
    <source>
        <strain evidence="3">ATCC 49208 / DSM 771 / VKM B-1644</strain>
    </source>
</reference>
<keyword evidence="3" id="KW-1185">Reference proteome</keyword>
<dbReference type="KEGG" id="dae:Dtox_4148"/>
<name>C8VYU5_DESAS</name>
<protein>
    <recommendedName>
        <fullName evidence="1">Putative restriction endonuclease domain-containing protein</fullName>
    </recommendedName>
</protein>